<evidence type="ECO:0000256" key="6">
    <source>
        <dbReference type="ARBA" id="ARBA00022491"/>
    </source>
</evidence>
<feature type="compositionally biased region" description="Basic and acidic residues" evidence="19">
    <location>
        <begin position="665"/>
        <end position="677"/>
    </location>
</feature>
<dbReference type="GO" id="GO:0032204">
    <property type="term" value="P:regulation of telomere maintenance"/>
    <property type="evidence" value="ECO:0007669"/>
    <property type="project" value="TreeGrafter"/>
</dbReference>
<dbReference type="Pfam" id="PF08433">
    <property type="entry name" value="KTI12"/>
    <property type="match status" value="1"/>
</dbReference>
<dbReference type="VEuPathDB" id="VectorBase:AALB017755"/>
<evidence type="ECO:0000256" key="9">
    <source>
        <dbReference type="ARBA" id="ARBA00022741"/>
    </source>
</evidence>
<feature type="compositionally biased region" description="Polar residues" evidence="19">
    <location>
        <begin position="1078"/>
        <end position="1092"/>
    </location>
</feature>
<evidence type="ECO:0000256" key="8">
    <source>
        <dbReference type="ARBA" id="ARBA00022552"/>
    </source>
</evidence>
<comment type="function">
    <text evidence="15">Plays a role in the reduction of telomerase activity during differentiation of embryonic stem cells by binding to the core promoter of TERT and controlling its down-regulation.</text>
</comment>
<dbReference type="Pfam" id="PF10273">
    <property type="entry name" value="WGG"/>
    <property type="match status" value="1"/>
</dbReference>
<feature type="region of interest" description="Disordered" evidence="19">
    <location>
        <begin position="564"/>
        <end position="694"/>
    </location>
</feature>
<name>A0A182FZW4_ANOAL</name>
<feature type="region of interest" description="Disordered" evidence="19">
    <location>
        <begin position="1295"/>
        <end position="1329"/>
    </location>
</feature>
<evidence type="ECO:0000313" key="22">
    <source>
        <dbReference type="Proteomes" id="UP000069272"/>
    </source>
</evidence>
<evidence type="ECO:0000256" key="2">
    <source>
        <dbReference type="ARBA" id="ARBA00004324"/>
    </source>
</evidence>
<feature type="region of interest" description="Disordered" evidence="19">
    <location>
        <begin position="1009"/>
        <end position="1092"/>
    </location>
</feature>
<keyword evidence="5" id="KW-0488">Methylation</keyword>
<evidence type="ECO:0000256" key="15">
    <source>
        <dbReference type="ARBA" id="ARBA00058677"/>
    </source>
</evidence>
<evidence type="ECO:0000256" key="12">
    <source>
        <dbReference type="ARBA" id="ARBA00023015"/>
    </source>
</evidence>
<dbReference type="InterPro" id="IPR019398">
    <property type="entry name" value="Pre-rRNA_process_TSR2"/>
</dbReference>
<evidence type="ECO:0000256" key="13">
    <source>
        <dbReference type="ARBA" id="ARBA00023163"/>
    </source>
</evidence>
<feature type="compositionally biased region" description="Low complexity" evidence="19">
    <location>
        <begin position="958"/>
        <end position="982"/>
    </location>
</feature>
<evidence type="ECO:0000313" key="21">
    <source>
        <dbReference type="EnsemblMetazoa" id="AALB015547-PB"/>
    </source>
</evidence>
<feature type="compositionally biased region" description="Polar residues" evidence="19">
    <location>
        <begin position="161"/>
        <end position="170"/>
    </location>
</feature>
<evidence type="ECO:0000256" key="3">
    <source>
        <dbReference type="ARBA" id="ARBA00006524"/>
    </source>
</evidence>
<feature type="region of interest" description="Disordered" evidence="19">
    <location>
        <begin position="302"/>
        <end position="332"/>
    </location>
</feature>
<reference evidence="21 22" key="1">
    <citation type="journal article" date="2017" name="G3 (Bethesda)">
        <title>The Physical Genome Mapping of Anopheles albimanus Corrected Scaffold Misassemblies and Identified Interarm Rearrangements in Genus Anopheles.</title>
        <authorList>
            <person name="Artemov G.N."/>
            <person name="Peery A.N."/>
            <person name="Jiang X."/>
            <person name="Tu Z."/>
            <person name="Stegniy V.N."/>
            <person name="Sharakhova M.V."/>
            <person name="Sharakhov I.V."/>
        </authorList>
    </citation>
    <scope>NUCLEOTIDE SEQUENCE [LARGE SCALE GENOMIC DNA]</scope>
    <source>
        <strain evidence="21 22">ALBI9_A</strain>
    </source>
</reference>
<sequence>MAQGSVQADFRIVVENVMNRWTALRMAVEHGMGGPLGLNTAIELIDYVTSFCTDNKNIDSIDVRELLEEIMDQEYETICEDDSIQEISVLLMKYLNLLKQGKTEEVMAEMRLMKPCEMWIVSGAKIKYQRMDDSSSESDDLADDQEEMEVDQTAGSEEVVSPSTEGSSIKFTEEDIDPGWTQVRVIMSWPNNWAPAQQQQQGFVPAYPPPNQAAVPPAVGATIPTADYGGISPYNQWQWQQYQQQYAQWHAQYGEQYARQTGQPLPPVVAPLPQATPAVLPSAFPVMPASVPVVSPFPPMNLVAPPPPSEPHPDELKATKDQQKPPPPEEMSPEEIAFDLQFKNWEQEFEVWKRNNSNHPDKVAYREYEQKCMECRRKLLARREQLRRDRIEKKRLLTNNLVAKPPPPPPPLPPPTETEASNRTTSKPENSVAPFESVFNHVTSSGGGKSAGIPGLDLIDEHTPPQPKKPKLEPDVVDHDVVETIDLVASEQPENRNGMGHNSSSESNVNTISSLLNDPKVNALLQLVGNTMAANSSSAGDNGAATNPLFAALAQLTKQPLNVTGTAGASTKSPTSGPPRSDANTSDVENSQFANDNNQMPSNSRSAGRASNCTPDNREGLPDFNPYVPPPMIDVDLSQPPPFMRGNQTPVAKQQSQRSNRWNRSHSDSPKQLERGDGPPLSKIGRFDRPPPAFGMSQEYRIDPDLGRPVAVPKPVWMTEDEYQEIYERYEDIQSFEERKNKMELAIQVLRQNKIRAGKLAAPDRPAGIPRPIMLENIKRESPDEYFQPKQVFDYSNCRTPIQTNQEAPAGRVIDYGHQGPAGSSYRSPNNRQSVQSRLRNVNHNARGAIESDFVANTRRFDYNHSSVTSVPPVSTSNTTSQWPIANQKAQALESSVSSLQRLAEMHLNPNPEESNPHYPCKFILMNDNRPKHLRTKRGKRPSSIRKQKLKQLKEQQEQQQIEQQQEQLPQQQQKPQETGLQGQDALENTMITPKQEPAVELGLEELSSDNDIDDEGTDWAPDGNNDAGSNGVKQHESEEQPQQHQQSQQLEQPLQPQQQEQPHHQQQSRNESEIESSEVTTLPRFSQQYSSTPRMIDIEDLLLPPGRLTRAPRICMLIRGLPGSGKSHLARLIKNKEQIFGPSPRVLSLDDYFLVDKEVEEKDPVSGKTVKISRQVYEFDGEMEEVYVQHLIKAFKRTISERLFNFVIVDCCNHQLSYYLEFHNYARSNGFKVYTCTMQTDVDVCAKQNIHGRTEAEIQEYADNWVMAPDEHMQINFHALLEPEQMDSNANVTDMDIAGDDESNPDQDINQSEHVNNSQDGSNEDAAEGRAECDLFASKWDNDTSEQNLARLDGTSRPLKRPPTLDDYLRLDDEDDEQDDHNNAGDLENEGREPQKKKKKRVRWADAEERKAQRRMRQMGFVVGVTDWSRMLDPTEGSSALTQTKYIERVKKKPDGM</sequence>
<dbReference type="STRING" id="7167.A0A182FZW4"/>
<evidence type="ECO:0000256" key="4">
    <source>
        <dbReference type="ARBA" id="ARBA00017551"/>
    </source>
</evidence>
<dbReference type="SUPFAM" id="SSF52540">
    <property type="entry name" value="P-loop containing nucleoside triphosphate hydrolases"/>
    <property type="match status" value="1"/>
</dbReference>
<keyword evidence="9" id="KW-0547">Nucleotide-binding</keyword>
<evidence type="ECO:0000256" key="10">
    <source>
        <dbReference type="ARBA" id="ARBA00022840"/>
    </source>
</evidence>
<dbReference type="PANTHER" id="PTHR13413">
    <property type="entry name" value="YLP MOTIF CONTAINING PROTEIN NUCLEAR PROTEIN ZAP"/>
    <property type="match status" value="1"/>
</dbReference>
<evidence type="ECO:0000256" key="11">
    <source>
        <dbReference type="ARBA" id="ARBA00022843"/>
    </source>
</evidence>
<keyword evidence="22" id="KW-1185">Reference proteome</keyword>
<keyword evidence="13" id="KW-0804">Transcription</keyword>
<feature type="domain" description="YLPM1-like spectrin repeat" evidence="20">
    <location>
        <begin position="331"/>
        <end position="388"/>
    </location>
</feature>
<keyword evidence="8" id="KW-0698">rRNA processing</keyword>
<feature type="compositionally biased region" description="Polar residues" evidence="19">
    <location>
        <begin position="646"/>
        <end position="662"/>
    </location>
</feature>
<evidence type="ECO:0000256" key="14">
    <source>
        <dbReference type="ARBA" id="ARBA00023242"/>
    </source>
</evidence>
<dbReference type="GO" id="GO:0005524">
    <property type="term" value="F:ATP binding"/>
    <property type="evidence" value="ECO:0007669"/>
    <property type="project" value="UniProtKB-KW"/>
</dbReference>
<dbReference type="FunFam" id="3.40.50.300:FF:000399">
    <property type="entry name" value="YLP motif containing 1"/>
    <property type="match status" value="1"/>
</dbReference>
<organism evidence="21 22">
    <name type="scientific">Anopheles albimanus</name>
    <name type="common">New world malaria mosquito</name>
    <dbReference type="NCBI Taxonomy" id="7167"/>
    <lineage>
        <taxon>Eukaryota</taxon>
        <taxon>Metazoa</taxon>
        <taxon>Ecdysozoa</taxon>
        <taxon>Arthropoda</taxon>
        <taxon>Hexapoda</taxon>
        <taxon>Insecta</taxon>
        <taxon>Pterygota</taxon>
        <taxon>Neoptera</taxon>
        <taxon>Endopterygota</taxon>
        <taxon>Diptera</taxon>
        <taxon>Nematocera</taxon>
        <taxon>Culicoidea</taxon>
        <taxon>Culicidae</taxon>
        <taxon>Anophelinae</taxon>
        <taxon>Anopheles</taxon>
    </lineage>
</organism>
<feature type="region of interest" description="Disordered" evidence="19">
    <location>
        <begin position="927"/>
        <end position="982"/>
    </location>
</feature>
<dbReference type="Gene3D" id="3.40.50.300">
    <property type="entry name" value="P-loop containing nucleotide triphosphate hydrolases"/>
    <property type="match status" value="1"/>
</dbReference>
<dbReference type="Proteomes" id="UP000069272">
    <property type="component" value="Chromosome 2R"/>
</dbReference>
<evidence type="ECO:0000256" key="19">
    <source>
        <dbReference type="SAM" id="MobiDB-lite"/>
    </source>
</evidence>
<keyword evidence="11" id="KW-0832">Ubl conjugation</keyword>
<comment type="subunit">
    <text evidence="16">Interacts with PPP1CA and NCOA5. Forms a complex with ILF2, ILF3, KHDRBS1, RBMX, NCOA5 and PPP1CA.</text>
</comment>
<protein>
    <recommendedName>
        <fullName evidence="4">Pre-rRNA-processing protein TSR2 homolog</fullName>
    </recommendedName>
    <alternativeName>
        <fullName evidence="18">Nuclear protein ZAP3</fullName>
    </alternativeName>
    <alternativeName>
        <fullName evidence="17">YLP motif-containing protein 1</fullName>
    </alternativeName>
</protein>
<evidence type="ECO:0000256" key="16">
    <source>
        <dbReference type="ARBA" id="ARBA00065932"/>
    </source>
</evidence>
<dbReference type="EnsemblMetazoa" id="AALB015547-RB">
    <property type="protein sequence ID" value="AALB015547-PB"/>
    <property type="gene ID" value="AALB015547"/>
</dbReference>
<dbReference type="GO" id="GO:0016607">
    <property type="term" value="C:nuclear speck"/>
    <property type="evidence" value="ECO:0007669"/>
    <property type="project" value="UniProtKB-SubCell"/>
</dbReference>
<keyword evidence="7" id="KW-1017">Isopeptide bond</keyword>
<feature type="compositionally biased region" description="Polar residues" evidence="19">
    <location>
        <begin position="418"/>
        <end position="429"/>
    </location>
</feature>
<feature type="compositionally biased region" description="Pro residues" evidence="19">
    <location>
        <begin position="404"/>
        <end position="416"/>
    </location>
</feature>
<dbReference type="PANTHER" id="PTHR13413:SF0">
    <property type="entry name" value="YLP MOTIF-CONTAINING PROTEIN 1"/>
    <property type="match status" value="1"/>
</dbReference>
<keyword evidence="10" id="KW-0067">ATP-binding</keyword>
<feature type="compositionally biased region" description="Acidic residues" evidence="19">
    <location>
        <begin position="134"/>
        <end position="150"/>
    </location>
</feature>
<accession>A0A182FZW4</accession>
<keyword evidence="12" id="KW-0805">Transcription regulation</keyword>
<dbReference type="Pfam" id="PF26583">
    <property type="entry name" value="Spectrin_YLPM1"/>
    <property type="match status" value="1"/>
</dbReference>
<evidence type="ECO:0000256" key="7">
    <source>
        <dbReference type="ARBA" id="ARBA00022499"/>
    </source>
</evidence>
<comment type="subcellular location">
    <subcellularLocation>
        <location evidence="2">Nucleus speckle</location>
    </subcellularLocation>
</comment>
<comment type="similarity">
    <text evidence="3">Belongs to the TSR2 family.</text>
</comment>
<dbReference type="InterPro" id="IPR013641">
    <property type="entry name" value="KTI12/PSTK"/>
</dbReference>
<feature type="compositionally biased region" description="Low complexity" evidence="19">
    <location>
        <begin position="1041"/>
        <end position="1068"/>
    </location>
</feature>
<feature type="compositionally biased region" description="Basic residues" evidence="19">
    <location>
        <begin position="932"/>
        <end position="951"/>
    </location>
</feature>
<evidence type="ECO:0000256" key="5">
    <source>
        <dbReference type="ARBA" id="ARBA00022481"/>
    </source>
</evidence>
<feature type="compositionally biased region" description="Polar residues" evidence="19">
    <location>
        <begin position="582"/>
        <end position="615"/>
    </location>
</feature>
<dbReference type="GO" id="GO:0006364">
    <property type="term" value="P:rRNA processing"/>
    <property type="evidence" value="ECO:0007669"/>
    <property type="project" value="UniProtKB-KW"/>
</dbReference>
<feature type="region of interest" description="Disordered" evidence="19">
    <location>
        <begin position="131"/>
        <end position="172"/>
    </location>
</feature>
<keyword evidence="14" id="KW-0539">Nucleus</keyword>
<evidence type="ECO:0000259" key="20">
    <source>
        <dbReference type="Pfam" id="PF26583"/>
    </source>
</evidence>
<feature type="compositionally biased region" description="Basic and acidic residues" evidence="19">
    <location>
        <begin position="311"/>
        <end position="323"/>
    </location>
</feature>
<evidence type="ECO:0000256" key="1">
    <source>
        <dbReference type="ARBA" id="ARBA00002210"/>
    </source>
</evidence>
<dbReference type="InterPro" id="IPR026314">
    <property type="entry name" value="YLP_motif_con_p1"/>
</dbReference>
<reference evidence="21" key="2">
    <citation type="submission" date="2022-08" db="UniProtKB">
        <authorList>
            <consortium name="EnsemblMetazoa"/>
        </authorList>
    </citation>
    <scope>IDENTIFICATION</scope>
    <source>
        <strain evidence="21">STECLA/ALBI9_A</strain>
    </source>
</reference>
<evidence type="ECO:0000256" key="18">
    <source>
        <dbReference type="ARBA" id="ARBA00083294"/>
    </source>
</evidence>
<feature type="compositionally biased region" description="Polar residues" evidence="19">
    <location>
        <begin position="1307"/>
        <end position="1322"/>
    </location>
</feature>
<proteinExistence type="inferred from homology"/>
<feature type="compositionally biased region" description="Acidic residues" evidence="19">
    <location>
        <begin position="1009"/>
        <end position="1018"/>
    </location>
</feature>
<comment type="function">
    <text evidence="1">May be involved in 20S pre-rRNA processing.</text>
</comment>
<dbReference type="VEuPathDB" id="VectorBase:AALB017754"/>
<dbReference type="InterPro" id="IPR058903">
    <property type="entry name" value="Spectrin_YLPM1-like"/>
</dbReference>
<keyword evidence="6" id="KW-0678">Repressor</keyword>
<feature type="region of interest" description="Disordered" evidence="19">
    <location>
        <begin position="1348"/>
        <end position="1415"/>
    </location>
</feature>
<dbReference type="VEuPathDB" id="VectorBase:AALB20_029754"/>
<dbReference type="InterPro" id="IPR027417">
    <property type="entry name" value="P-loop_NTPase"/>
</dbReference>
<dbReference type="VEuPathDB" id="VectorBase:AALB20_036695"/>
<feature type="region of interest" description="Disordered" evidence="19">
    <location>
        <begin position="390"/>
        <end position="475"/>
    </location>
</feature>
<evidence type="ECO:0000256" key="17">
    <source>
        <dbReference type="ARBA" id="ARBA00068971"/>
    </source>
</evidence>
<feature type="compositionally biased region" description="Polar residues" evidence="19">
    <location>
        <begin position="564"/>
        <end position="575"/>
    </location>
</feature>